<evidence type="ECO:0000313" key="11">
    <source>
        <dbReference type="EMBL" id="KGD72633.1"/>
    </source>
</evidence>
<dbReference type="InterPro" id="IPR000515">
    <property type="entry name" value="MetI-like"/>
</dbReference>
<feature type="transmembrane region" description="Helical" evidence="9">
    <location>
        <begin position="150"/>
        <end position="169"/>
    </location>
</feature>
<evidence type="ECO:0000256" key="3">
    <source>
        <dbReference type="ARBA" id="ARBA00022448"/>
    </source>
</evidence>
<organism evidence="11 12">
    <name type="scientific">Tatumella morbirosei</name>
    <dbReference type="NCBI Taxonomy" id="642227"/>
    <lineage>
        <taxon>Bacteria</taxon>
        <taxon>Pseudomonadati</taxon>
        <taxon>Pseudomonadota</taxon>
        <taxon>Gammaproteobacteria</taxon>
        <taxon>Enterobacterales</taxon>
        <taxon>Erwiniaceae</taxon>
        <taxon>Tatumella</taxon>
    </lineage>
</organism>
<dbReference type="AlphaFoldDB" id="A0A095UDW7"/>
<protein>
    <submittedName>
        <fullName evidence="11">Taurine ABC transporter permease</fullName>
    </submittedName>
</protein>
<keyword evidence="8 9" id="KW-0472">Membrane</keyword>
<keyword evidence="7 9" id="KW-1133">Transmembrane helix</keyword>
<keyword evidence="4" id="KW-1003">Cell membrane</keyword>
<dbReference type="GO" id="GO:0005886">
    <property type="term" value="C:plasma membrane"/>
    <property type="evidence" value="ECO:0007669"/>
    <property type="project" value="UniProtKB-SubCell"/>
</dbReference>
<reference evidence="11" key="1">
    <citation type="submission" date="2014-12" db="EMBL/GenBank/DDBJ databases">
        <title>The draft genome of the Tatumella morbirosei type strain, LMG23360T isolated from pineapple rot.</title>
        <authorList>
            <person name="Smits T.H."/>
            <person name="Palmer M."/>
            <person name="Venter S.N."/>
            <person name="Duffy B."/>
            <person name="Steenkamp E.T."/>
            <person name="Chan W.Y."/>
            <person name="Coutinho T.A."/>
            <person name="Coetzee M.P."/>
            <person name="De Maayer P."/>
        </authorList>
    </citation>
    <scope>NUCLEOTIDE SEQUENCE [LARGE SCALE GENOMIC DNA]</scope>
    <source>
        <strain evidence="11">LMG 23360</strain>
    </source>
</reference>
<evidence type="ECO:0000256" key="2">
    <source>
        <dbReference type="ARBA" id="ARBA00007069"/>
    </source>
</evidence>
<dbReference type="CDD" id="cd06261">
    <property type="entry name" value="TM_PBP2"/>
    <property type="match status" value="1"/>
</dbReference>
<evidence type="ECO:0000256" key="1">
    <source>
        <dbReference type="ARBA" id="ARBA00004429"/>
    </source>
</evidence>
<dbReference type="RefSeq" id="WP_038022441.1">
    <property type="nucleotide sequence ID" value="NZ_JPKR02000003.1"/>
</dbReference>
<evidence type="ECO:0000256" key="4">
    <source>
        <dbReference type="ARBA" id="ARBA00022475"/>
    </source>
</evidence>
<keyword evidence="6 9" id="KW-0812">Transmembrane</keyword>
<feature type="transmembrane region" description="Helical" evidence="9">
    <location>
        <begin position="29"/>
        <end position="49"/>
    </location>
</feature>
<gene>
    <name evidence="11" type="ORF">HA49_18265</name>
</gene>
<keyword evidence="12" id="KW-1185">Reference proteome</keyword>
<evidence type="ECO:0000313" key="12">
    <source>
        <dbReference type="Proteomes" id="UP000029577"/>
    </source>
</evidence>
<dbReference type="Pfam" id="PF00528">
    <property type="entry name" value="BPD_transp_1"/>
    <property type="match status" value="1"/>
</dbReference>
<name>A0A095UDW7_9GAMM</name>
<dbReference type="EMBL" id="JPKR02000003">
    <property type="protein sequence ID" value="KGD72633.1"/>
    <property type="molecule type" value="Genomic_DNA"/>
</dbReference>
<keyword evidence="3 9" id="KW-0813">Transport</keyword>
<dbReference type="PROSITE" id="PS50928">
    <property type="entry name" value="ABC_TM1"/>
    <property type="match status" value="1"/>
</dbReference>
<dbReference type="InterPro" id="IPR035906">
    <property type="entry name" value="MetI-like_sf"/>
</dbReference>
<dbReference type="PANTHER" id="PTHR30151">
    <property type="entry name" value="ALKANE SULFONATE ABC TRANSPORTER-RELATED, MEMBRANE SUBUNIT"/>
    <property type="match status" value="1"/>
</dbReference>
<dbReference type="PANTHER" id="PTHR30151:SF25">
    <property type="entry name" value="TAURINE TRANSPORT SYSTEM PERMEASE PROTEIN TAUC"/>
    <property type="match status" value="1"/>
</dbReference>
<dbReference type="Gene3D" id="1.10.3720.10">
    <property type="entry name" value="MetI-like"/>
    <property type="match status" value="1"/>
</dbReference>
<dbReference type="GO" id="GO:0010438">
    <property type="term" value="P:cellular response to sulfur starvation"/>
    <property type="evidence" value="ECO:0007669"/>
    <property type="project" value="TreeGrafter"/>
</dbReference>
<feature type="transmembrane region" description="Helical" evidence="9">
    <location>
        <begin position="123"/>
        <end position="144"/>
    </location>
</feature>
<comment type="subcellular location">
    <subcellularLocation>
        <location evidence="1">Cell inner membrane</location>
        <topology evidence="1">Multi-pass membrane protein</topology>
    </subcellularLocation>
    <subcellularLocation>
        <location evidence="9">Cell membrane</location>
        <topology evidence="9">Multi-pass membrane protein</topology>
    </subcellularLocation>
</comment>
<feature type="domain" description="ABC transmembrane type-1" evidence="10">
    <location>
        <begin position="84"/>
        <end position="264"/>
    </location>
</feature>
<evidence type="ECO:0000256" key="6">
    <source>
        <dbReference type="ARBA" id="ARBA00022692"/>
    </source>
</evidence>
<dbReference type="OrthoDB" id="8138334at2"/>
<dbReference type="GO" id="GO:0042918">
    <property type="term" value="P:alkanesulfonate transmembrane transport"/>
    <property type="evidence" value="ECO:0007669"/>
    <property type="project" value="UniProtKB-ARBA"/>
</dbReference>
<dbReference type="Proteomes" id="UP000029577">
    <property type="component" value="Unassembled WGS sequence"/>
</dbReference>
<dbReference type="SUPFAM" id="SSF161098">
    <property type="entry name" value="MetI-like"/>
    <property type="match status" value="1"/>
</dbReference>
<feature type="transmembrane region" description="Helical" evidence="9">
    <location>
        <begin position="245"/>
        <end position="264"/>
    </location>
</feature>
<keyword evidence="5" id="KW-0997">Cell inner membrane</keyword>
<evidence type="ECO:0000256" key="5">
    <source>
        <dbReference type="ARBA" id="ARBA00022519"/>
    </source>
</evidence>
<feature type="transmembrane region" description="Helical" evidence="9">
    <location>
        <begin position="190"/>
        <end position="211"/>
    </location>
</feature>
<evidence type="ECO:0000256" key="9">
    <source>
        <dbReference type="RuleBase" id="RU363032"/>
    </source>
</evidence>
<dbReference type="FunFam" id="1.10.3720.10:FF:000003">
    <property type="entry name" value="Aliphatic sulfonate ABC transporter permease"/>
    <property type="match status" value="1"/>
</dbReference>
<dbReference type="eggNOG" id="COG0600">
    <property type="taxonomic scope" value="Bacteria"/>
</dbReference>
<comment type="similarity">
    <text evidence="2">Belongs to the binding-protein-dependent transport system permease family. CysTW subfamily.</text>
</comment>
<sequence>MTNKAIDQLARQTVGSNSKAKFRLSDHPTLISLFSIAVVILFWAIAPYAGWLNPLFFPTIPELLKAFSTLWQQGYLDVTLGQHIEASLYRVLVALFFALVTALPLGILMGLNKIAKAVVDPFIDFYRPIPPLAYLPLIVIWFGIGEVSKVLLIYLAIFAPLVIATSEAVRRVDRNRIQVVRCLGAGYGQVVRLVILPAILPDIITGLRIALGVGWSTLVAAELIAANQGLGFMVESAAQFLSTEVVVAGIIIIAFIALIIEFGLRQVQKYFVSWSLHDAQS</sequence>
<evidence type="ECO:0000256" key="7">
    <source>
        <dbReference type="ARBA" id="ARBA00022989"/>
    </source>
</evidence>
<accession>A0A095UDW7</accession>
<feature type="transmembrane region" description="Helical" evidence="9">
    <location>
        <begin position="88"/>
        <end position="111"/>
    </location>
</feature>
<evidence type="ECO:0000256" key="8">
    <source>
        <dbReference type="ARBA" id="ARBA00023136"/>
    </source>
</evidence>
<comment type="caution">
    <text evidence="11">The sequence shown here is derived from an EMBL/GenBank/DDBJ whole genome shotgun (WGS) entry which is preliminary data.</text>
</comment>
<proteinExistence type="inferred from homology"/>
<evidence type="ECO:0000259" key="10">
    <source>
        <dbReference type="PROSITE" id="PS50928"/>
    </source>
</evidence>
<dbReference type="STRING" id="642227.HA49_18265"/>